<dbReference type="InterPro" id="IPR001845">
    <property type="entry name" value="HTH_ArsR_DNA-bd_dom"/>
</dbReference>
<dbReference type="PANTHER" id="PTHR33154">
    <property type="entry name" value="TRANSCRIPTIONAL REGULATOR, ARSR FAMILY"/>
    <property type="match status" value="1"/>
</dbReference>
<keyword evidence="2" id="KW-0238">DNA-binding</keyword>
<keyword evidence="6" id="KW-1185">Reference proteome</keyword>
<accession>A0ABY1QB59</accession>
<proteinExistence type="predicted"/>
<dbReference type="Proteomes" id="UP001158049">
    <property type="component" value="Unassembled WGS sequence"/>
</dbReference>
<dbReference type="SMART" id="SM00418">
    <property type="entry name" value="HTH_ARSR"/>
    <property type="match status" value="1"/>
</dbReference>
<dbReference type="InterPro" id="IPR011991">
    <property type="entry name" value="ArsR-like_HTH"/>
</dbReference>
<evidence type="ECO:0000313" key="5">
    <source>
        <dbReference type="EMBL" id="SMP65217.1"/>
    </source>
</evidence>
<evidence type="ECO:0000256" key="1">
    <source>
        <dbReference type="ARBA" id="ARBA00023015"/>
    </source>
</evidence>
<dbReference type="SUPFAM" id="SSF46785">
    <property type="entry name" value="Winged helix' DNA-binding domain"/>
    <property type="match status" value="1"/>
</dbReference>
<dbReference type="InterPro" id="IPR051081">
    <property type="entry name" value="HTH_MetalResp_TranReg"/>
</dbReference>
<sequence length="115" mass="12591">MDGSVLGEMPQAASLPDIDTDAIHKALANPTRRQILVWLKDPAQYFSSQEYPLDLGVCAGLIDQQAGLSQSTISAHLATLQRAGLITSRRVGQWIFFKRNEAVIARFIAQLNNGL</sequence>
<dbReference type="Pfam" id="PF01022">
    <property type="entry name" value="HTH_5"/>
    <property type="match status" value="1"/>
</dbReference>
<gene>
    <name evidence="5" type="ORF">SAMN06295970_110189</name>
</gene>
<dbReference type="InterPro" id="IPR036388">
    <property type="entry name" value="WH-like_DNA-bd_sf"/>
</dbReference>
<keyword evidence="1" id="KW-0805">Transcription regulation</keyword>
<feature type="domain" description="HTH arsR-type" evidence="4">
    <location>
        <begin position="12"/>
        <end position="115"/>
    </location>
</feature>
<organism evidence="5 6">
    <name type="scientific">Noviherbaspirillum suwonense</name>
    <dbReference type="NCBI Taxonomy" id="1224511"/>
    <lineage>
        <taxon>Bacteria</taxon>
        <taxon>Pseudomonadati</taxon>
        <taxon>Pseudomonadota</taxon>
        <taxon>Betaproteobacteria</taxon>
        <taxon>Burkholderiales</taxon>
        <taxon>Oxalobacteraceae</taxon>
        <taxon>Noviherbaspirillum</taxon>
    </lineage>
</organism>
<protein>
    <submittedName>
        <fullName evidence="5">Transcriptional regulator, ArsR family</fullName>
    </submittedName>
</protein>
<dbReference type="PROSITE" id="PS50987">
    <property type="entry name" value="HTH_ARSR_2"/>
    <property type="match status" value="1"/>
</dbReference>
<evidence type="ECO:0000256" key="3">
    <source>
        <dbReference type="ARBA" id="ARBA00023163"/>
    </source>
</evidence>
<dbReference type="PANTHER" id="PTHR33154:SF33">
    <property type="entry name" value="TRANSCRIPTIONAL REPRESSOR SDPR"/>
    <property type="match status" value="1"/>
</dbReference>
<evidence type="ECO:0000259" key="4">
    <source>
        <dbReference type="PROSITE" id="PS50987"/>
    </source>
</evidence>
<dbReference type="InterPro" id="IPR036390">
    <property type="entry name" value="WH_DNA-bd_sf"/>
</dbReference>
<comment type="caution">
    <text evidence="5">The sequence shown here is derived from an EMBL/GenBank/DDBJ whole genome shotgun (WGS) entry which is preliminary data.</text>
</comment>
<evidence type="ECO:0000313" key="6">
    <source>
        <dbReference type="Proteomes" id="UP001158049"/>
    </source>
</evidence>
<dbReference type="EMBL" id="FXUL01000010">
    <property type="protein sequence ID" value="SMP65217.1"/>
    <property type="molecule type" value="Genomic_DNA"/>
</dbReference>
<dbReference type="CDD" id="cd00090">
    <property type="entry name" value="HTH_ARSR"/>
    <property type="match status" value="1"/>
</dbReference>
<reference evidence="5 6" key="1">
    <citation type="submission" date="2017-05" db="EMBL/GenBank/DDBJ databases">
        <authorList>
            <person name="Varghese N."/>
            <person name="Submissions S."/>
        </authorList>
    </citation>
    <scope>NUCLEOTIDE SEQUENCE [LARGE SCALE GENOMIC DNA]</scope>
    <source>
        <strain evidence="5 6">DSM 26001</strain>
    </source>
</reference>
<name>A0ABY1QB59_9BURK</name>
<dbReference type="Gene3D" id="1.10.10.10">
    <property type="entry name" value="Winged helix-like DNA-binding domain superfamily/Winged helix DNA-binding domain"/>
    <property type="match status" value="1"/>
</dbReference>
<keyword evidence="3" id="KW-0804">Transcription</keyword>
<evidence type="ECO:0000256" key="2">
    <source>
        <dbReference type="ARBA" id="ARBA00023125"/>
    </source>
</evidence>